<dbReference type="Proteomes" id="UP000472380">
    <property type="component" value="Unassembled WGS sequence"/>
</dbReference>
<keyword evidence="5 9" id="KW-0436">Ligase</keyword>
<dbReference type="SUPFAM" id="SSF54675">
    <property type="entry name" value="Nicotinate/Quinolinate PRTase N-terminal domain-like"/>
    <property type="match status" value="1"/>
</dbReference>
<dbReference type="RefSeq" id="WP_161127802.1">
    <property type="nucleotide sequence ID" value="NZ_DBGAVV010000054.1"/>
</dbReference>
<dbReference type="Pfam" id="PF04095">
    <property type="entry name" value="NAPRTase"/>
    <property type="match status" value="1"/>
</dbReference>
<dbReference type="GO" id="GO:0034355">
    <property type="term" value="P:NAD+ biosynthetic process via the salvage pathway"/>
    <property type="evidence" value="ECO:0007669"/>
    <property type="project" value="TreeGrafter"/>
</dbReference>
<comment type="PTM">
    <text evidence="9">Transiently phosphorylated on a His residue during the reaction cycle. Phosphorylation strongly increases the affinity for substrates and increases the rate of nicotinate D-ribonucleotide production. Dephosphorylation regenerates the low-affinity form of the enzyme, leading to product release.</text>
</comment>
<dbReference type="GO" id="GO:0005829">
    <property type="term" value="C:cytosol"/>
    <property type="evidence" value="ECO:0007669"/>
    <property type="project" value="TreeGrafter"/>
</dbReference>
<dbReference type="Pfam" id="PF17767">
    <property type="entry name" value="NAPRTase_N"/>
    <property type="match status" value="1"/>
</dbReference>
<dbReference type="EMBL" id="VJNE01000009">
    <property type="protein sequence ID" value="MZG28102.1"/>
    <property type="molecule type" value="Genomic_DNA"/>
</dbReference>
<dbReference type="UniPathway" id="UPA00253">
    <property type="reaction ID" value="UER00457"/>
</dbReference>
<dbReference type="CDD" id="cd01570">
    <property type="entry name" value="NAPRTase_A"/>
    <property type="match status" value="1"/>
</dbReference>
<evidence type="ECO:0000259" key="11">
    <source>
        <dbReference type="Pfam" id="PF17767"/>
    </source>
</evidence>
<feature type="domain" description="Nicotinate phosphoribosyltransferase C-terminal" evidence="12">
    <location>
        <begin position="367"/>
        <end position="467"/>
    </location>
</feature>
<evidence type="ECO:0000256" key="9">
    <source>
        <dbReference type="RuleBase" id="RU365100"/>
    </source>
</evidence>
<feature type="domain" description="Nicotinate phosphoribosyltransferase N-terminal" evidence="11">
    <location>
        <begin position="7"/>
        <end position="137"/>
    </location>
</feature>
<comment type="function">
    <text evidence="9">Catalyzes the first step in the biosynthesis of NAD from nicotinic acid, the ATP-dependent synthesis of beta-nicotinate D-ribonucleotide from nicotinate and 5-phospho-D-ribose 1-phosphate.</text>
</comment>
<proteinExistence type="inferred from homology"/>
<gene>
    <name evidence="13" type="ORF">FM068_05800</name>
</gene>
<dbReference type="InterPro" id="IPR006405">
    <property type="entry name" value="Nic_PRibTrfase_pncB"/>
</dbReference>
<protein>
    <recommendedName>
        <fullName evidence="3 9">Nicotinate phosphoribosyltransferase</fullName>
        <ecNumber evidence="3 9">6.3.4.21</ecNumber>
    </recommendedName>
</protein>
<dbReference type="PIRSF" id="PIRSF000484">
    <property type="entry name" value="NAPRT"/>
    <property type="match status" value="1"/>
</dbReference>
<evidence type="ECO:0000259" key="12">
    <source>
        <dbReference type="Pfam" id="PF17956"/>
    </source>
</evidence>
<dbReference type="InterPro" id="IPR040727">
    <property type="entry name" value="NAPRTase_N"/>
</dbReference>
<dbReference type="InterPro" id="IPR007229">
    <property type="entry name" value="Nic_PRibTrfase-Fam"/>
</dbReference>
<feature type="domain" description="Nicotinate/nicotinamide phosphoribosyltransferase" evidence="10">
    <location>
        <begin position="160"/>
        <end position="338"/>
    </location>
</feature>
<dbReference type="Pfam" id="PF17956">
    <property type="entry name" value="NAPRTase_C"/>
    <property type="match status" value="1"/>
</dbReference>
<dbReference type="InterPro" id="IPR013785">
    <property type="entry name" value="Aldolase_TIM"/>
</dbReference>
<comment type="pathway">
    <text evidence="1 9">Cofactor biosynthesis; NAD(+) biosynthesis; nicotinate D-ribonucleotide from nicotinate: step 1/1.</text>
</comment>
<evidence type="ECO:0000256" key="3">
    <source>
        <dbReference type="ARBA" id="ARBA00013236"/>
    </source>
</evidence>
<evidence type="ECO:0000313" key="13">
    <source>
        <dbReference type="EMBL" id="MZG28102.1"/>
    </source>
</evidence>
<evidence type="ECO:0000259" key="10">
    <source>
        <dbReference type="Pfam" id="PF04095"/>
    </source>
</evidence>
<keyword evidence="13" id="KW-0328">Glycosyltransferase</keyword>
<organism evidence="13 14">
    <name type="scientific">Adlercreutzia equolifaciens</name>
    <dbReference type="NCBI Taxonomy" id="446660"/>
    <lineage>
        <taxon>Bacteria</taxon>
        <taxon>Bacillati</taxon>
        <taxon>Actinomycetota</taxon>
        <taxon>Coriobacteriia</taxon>
        <taxon>Eggerthellales</taxon>
        <taxon>Eggerthellaceae</taxon>
        <taxon>Adlercreutzia</taxon>
    </lineage>
</organism>
<reference evidence="13 14" key="1">
    <citation type="submission" date="2019-07" db="EMBL/GenBank/DDBJ databases">
        <title>Draft genome sequence of Adlercreutzia equolifaciens IPLA 37004, a human intestinal strain that does not produces equol from daidzein.</title>
        <authorList>
            <person name="Vazquez L."/>
            <person name="Florez A.B."/>
            <person name="Mayo B."/>
        </authorList>
    </citation>
    <scope>NUCLEOTIDE SEQUENCE [LARGE SCALE GENOMIC DNA]</scope>
    <source>
        <strain evidence="13 14">IPLA 37004</strain>
    </source>
</reference>
<dbReference type="Gene3D" id="3.20.20.70">
    <property type="entry name" value="Aldolase class I"/>
    <property type="match status" value="1"/>
</dbReference>
<dbReference type="InterPro" id="IPR041619">
    <property type="entry name" value="NAPRTase_C"/>
</dbReference>
<dbReference type="AlphaFoldDB" id="A0A6L8Q489"/>
<comment type="catalytic activity">
    <reaction evidence="8 9">
        <text>5-phospho-alpha-D-ribose 1-diphosphate + nicotinate + ATP + H2O = nicotinate beta-D-ribonucleotide + ADP + phosphate + diphosphate</text>
        <dbReference type="Rhea" id="RHEA:36163"/>
        <dbReference type="ChEBI" id="CHEBI:15377"/>
        <dbReference type="ChEBI" id="CHEBI:30616"/>
        <dbReference type="ChEBI" id="CHEBI:32544"/>
        <dbReference type="ChEBI" id="CHEBI:33019"/>
        <dbReference type="ChEBI" id="CHEBI:43474"/>
        <dbReference type="ChEBI" id="CHEBI:57502"/>
        <dbReference type="ChEBI" id="CHEBI:58017"/>
        <dbReference type="ChEBI" id="CHEBI:456216"/>
        <dbReference type="EC" id="6.3.4.21"/>
    </reaction>
</comment>
<dbReference type="NCBIfam" id="NF006695">
    <property type="entry name" value="PRK09243.1-2"/>
    <property type="match status" value="1"/>
</dbReference>
<dbReference type="EC" id="6.3.4.21" evidence="3 9"/>
<name>A0A6L8Q489_9ACTN</name>
<dbReference type="InterPro" id="IPR041525">
    <property type="entry name" value="N/Namide_PRibTrfase"/>
</dbReference>
<evidence type="ECO:0000256" key="1">
    <source>
        <dbReference type="ARBA" id="ARBA00004952"/>
    </source>
</evidence>
<keyword evidence="4" id="KW-0597">Phosphoprotein</keyword>
<evidence type="ECO:0000256" key="2">
    <source>
        <dbReference type="ARBA" id="ARBA00010897"/>
    </source>
</evidence>
<keyword evidence="7 9" id="KW-0808">Transferase</keyword>
<dbReference type="SUPFAM" id="SSF51690">
    <property type="entry name" value="Nicotinate/Quinolinate PRTase C-terminal domain-like"/>
    <property type="match status" value="1"/>
</dbReference>
<dbReference type="GO" id="GO:0004516">
    <property type="term" value="F:nicotinate phosphoribosyltransferase activity"/>
    <property type="evidence" value="ECO:0007669"/>
    <property type="project" value="UniProtKB-UniRule"/>
</dbReference>
<keyword evidence="6 9" id="KW-0662">Pyridine nucleotide biosynthesis</keyword>
<dbReference type="NCBIfam" id="NF009131">
    <property type="entry name" value="PRK12484.1"/>
    <property type="match status" value="1"/>
</dbReference>
<comment type="similarity">
    <text evidence="2 9">Belongs to the NAPRTase family.</text>
</comment>
<evidence type="ECO:0000256" key="4">
    <source>
        <dbReference type="ARBA" id="ARBA00022553"/>
    </source>
</evidence>
<evidence type="ECO:0000256" key="8">
    <source>
        <dbReference type="ARBA" id="ARBA00048668"/>
    </source>
</evidence>
<dbReference type="PANTHER" id="PTHR11098">
    <property type="entry name" value="NICOTINATE PHOSPHORIBOSYLTRANSFERASE"/>
    <property type="match status" value="1"/>
</dbReference>
<dbReference type="PANTHER" id="PTHR11098:SF1">
    <property type="entry name" value="NICOTINATE PHOSPHORIBOSYLTRANSFERASE"/>
    <property type="match status" value="1"/>
</dbReference>
<evidence type="ECO:0000313" key="14">
    <source>
        <dbReference type="Proteomes" id="UP000472380"/>
    </source>
</evidence>
<dbReference type="GO" id="GO:0047280">
    <property type="term" value="F:nicotinamide phosphoribosyltransferase activity"/>
    <property type="evidence" value="ECO:0007669"/>
    <property type="project" value="UniProtKB-ARBA"/>
</dbReference>
<dbReference type="Gene3D" id="3.20.140.10">
    <property type="entry name" value="nicotinate phosphoribosyltransferase"/>
    <property type="match status" value="1"/>
</dbReference>
<accession>A0A6L8Q489</accession>
<sequence>MNVDYALLTDLYQITMAQGYWDAEKAGEEACFTMYFRDYPFKGGYAVACGMAQLADLVETFRFSEEDIAYLASLDAPAGGPLFDPAFLEYLRDLRLSVDIDAVPEGTIVFPHEPLVRVTGLIMQCQLIETALLNMVNFQTLIATKAARVCRAAKGRPVAEFGLRRAQGLGGVWASRAAVVGGCASTSNVLAGKLFNIPVSGTHAHSWVMSFDDELTAFREYARIFPNNCILLVDTYDVEQGIRNAITVGLEMRERGERLAGIRIDSGDLSWLSKMARRMLDEAGLTDCGIVLSNDLDEYTIQSMLEEGADVMSFGVGTKLASAYDQPTLGGVYKLAAVRAGEDAPWTARLKISESAAKLTTPGVLDVRRYYQSDGRIAGDMVFDVNETPDAREVIVDPMDDLRQKNLSGLRFETLLRPLARAGKVVLAPEDRSAMAARARACVGLETLDETQLRMLNPHTYPVGLELGLNERRRALVAELRHIL</sequence>
<dbReference type="FunFam" id="3.20.20.70:FF:000076">
    <property type="entry name" value="Nicotinate phosphoribosyltransferase"/>
    <property type="match status" value="1"/>
</dbReference>
<dbReference type="NCBIfam" id="TIGR01513">
    <property type="entry name" value="NAPRTase_put"/>
    <property type="match status" value="1"/>
</dbReference>
<dbReference type="InterPro" id="IPR036068">
    <property type="entry name" value="Nicotinate_pribotase-like_C"/>
</dbReference>
<evidence type="ECO:0000256" key="5">
    <source>
        <dbReference type="ARBA" id="ARBA00022598"/>
    </source>
</evidence>
<comment type="caution">
    <text evidence="13">The sequence shown here is derived from an EMBL/GenBank/DDBJ whole genome shotgun (WGS) entry which is preliminary data.</text>
</comment>
<evidence type="ECO:0000256" key="7">
    <source>
        <dbReference type="ARBA" id="ARBA00022679"/>
    </source>
</evidence>
<evidence type="ECO:0000256" key="6">
    <source>
        <dbReference type="ARBA" id="ARBA00022642"/>
    </source>
</evidence>